<reference evidence="4 5" key="1">
    <citation type="submission" date="2019-08" db="EMBL/GenBank/DDBJ databases">
        <title>In-depth cultivation of the pig gut microbiome towards novel bacterial diversity and tailored functional studies.</title>
        <authorList>
            <person name="Wylensek D."/>
            <person name="Hitch T.C.A."/>
            <person name="Clavel T."/>
        </authorList>
    </citation>
    <scope>NUCLEOTIDE SEQUENCE [LARGE SCALE GENOMIC DNA]</scope>
    <source>
        <strain evidence="4 5">WCA-380-WT-3A</strain>
    </source>
</reference>
<gene>
    <name evidence="4" type="ORF">FYJ43_00230</name>
</gene>
<accession>A0A7K0J3L0</accession>
<dbReference type="SUPFAM" id="SSF50346">
    <property type="entry name" value="PRC-barrel domain"/>
    <property type="match status" value="1"/>
</dbReference>
<dbReference type="InterPro" id="IPR019060">
    <property type="entry name" value="DUF2382"/>
</dbReference>
<dbReference type="InterPro" id="IPR052967">
    <property type="entry name" value="Stress_Response_Assoc"/>
</dbReference>
<feature type="domain" description="DUF2382" evidence="3">
    <location>
        <begin position="169"/>
        <end position="276"/>
    </location>
</feature>
<dbReference type="InterPro" id="IPR011033">
    <property type="entry name" value="PRC_barrel-like_sf"/>
</dbReference>
<evidence type="ECO:0000313" key="4">
    <source>
        <dbReference type="EMBL" id="MSS44515.1"/>
    </source>
</evidence>
<evidence type="ECO:0000259" key="3">
    <source>
        <dbReference type="Pfam" id="PF09557"/>
    </source>
</evidence>
<dbReference type="InterPro" id="IPR014747">
    <property type="entry name" value="Bac_photo_RC_H_C"/>
</dbReference>
<dbReference type="EMBL" id="VUMG01000001">
    <property type="protein sequence ID" value="MSS44515.1"/>
    <property type="molecule type" value="Genomic_DNA"/>
</dbReference>
<dbReference type="InterPro" id="IPR027275">
    <property type="entry name" value="PRC-brl_dom"/>
</dbReference>
<keyword evidence="5" id="KW-1185">Reference proteome</keyword>
<feature type="domain" description="PRC-barrel" evidence="2">
    <location>
        <begin position="13"/>
        <end position="75"/>
    </location>
</feature>
<dbReference type="RefSeq" id="WP_154560951.1">
    <property type="nucleotide sequence ID" value="NZ_VUMG01000001.1"/>
</dbReference>
<evidence type="ECO:0000256" key="1">
    <source>
        <dbReference type="SAM" id="MobiDB-lite"/>
    </source>
</evidence>
<dbReference type="PANTHER" id="PTHR38463:SF1">
    <property type="entry name" value="STRESS RESPONSE PROTEIN YSNF"/>
    <property type="match status" value="1"/>
</dbReference>
<dbReference type="Pfam" id="PF05239">
    <property type="entry name" value="PRC"/>
    <property type="match status" value="1"/>
</dbReference>
<dbReference type="Pfam" id="PF09557">
    <property type="entry name" value="DUF2382"/>
    <property type="match status" value="1"/>
</dbReference>
<sequence length="283" mass="31027">MSTDKTPTNATIDALYDRTVVDQSGNKIGEIGQVYLDDASGQPAWVTVKTGLFGRNETFVPFKGLETSGGQIRTIYTKDKVKDAPNVDPDGHLSEDETEELYRYYSDAFASGKTTGKTETTDKNVNQGGRVAAGGAGGNQVADNKTVSDTKDHGTDHKSPVAGDGSVVRHEERLNVGKERVETGRVRIHKHIVHDTETVEVPVEREEIHVERVPLDEKVAADDVKLSEGTHDIVTHEERPVVNKETVGVEKIRINKEAVQDTETVSDKVAKEQIDIDNAKRTK</sequence>
<dbReference type="AlphaFoldDB" id="A0A7K0J3L0"/>
<protein>
    <submittedName>
        <fullName evidence="4">DUF2382 domain-containing protein</fullName>
    </submittedName>
</protein>
<dbReference type="Gene3D" id="3.90.50.10">
    <property type="entry name" value="Photosynthetic Reaction Center, subunit H, domain 2"/>
    <property type="match status" value="1"/>
</dbReference>
<dbReference type="Proteomes" id="UP000466104">
    <property type="component" value="Unassembled WGS sequence"/>
</dbReference>
<evidence type="ECO:0000259" key="2">
    <source>
        <dbReference type="Pfam" id="PF05239"/>
    </source>
</evidence>
<comment type="caution">
    <text evidence="4">The sequence shown here is derived from an EMBL/GenBank/DDBJ whole genome shotgun (WGS) entry which is preliminary data.</text>
</comment>
<feature type="region of interest" description="Disordered" evidence="1">
    <location>
        <begin position="131"/>
        <end position="164"/>
    </location>
</feature>
<evidence type="ECO:0000313" key="5">
    <source>
        <dbReference type="Proteomes" id="UP000466104"/>
    </source>
</evidence>
<name>A0A7K0J3L0_9ACTN</name>
<feature type="compositionally biased region" description="Basic and acidic residues" evidence="1">
    <location>
        <begin position="146"/>
        <end position="159"/>
    </location>
</feature>
<dbReference type="GO" id="GO:0030077">
    <property type="term" value="C:plasma membrane light-harvesting complex"/>
    <property type="evidence" value="ECO:0007669"/>
    <property type="project" value="InterPro"/>
</dbReference>
<proteinExistence type="predicted"/>
<organism evidence="4 5">
    <name type="scientific">Cutibacterium porci</name>
    <dbReference type="NCBI Taxonomy" id="2605781"/>
    <lineage>
        <taxon>Bacteria</taxon>
        <taxon>Bacillati</taxon>
        <taxon>Actinomycetota</taxon>
        <taxon>Actinomycetes</taxon>
        <taxon>Propionibacteriales</taxon>
        <taxon>Propionibacteriaceae</taxon>
        <taxon>Cutibacterium</taxon>
    </lineage>
</organism>
<dbReference type="GO" id="GO:0019684">
    <property type="term" value="P:photosynthesis, light reaction"/>
    <property type="evidence" value="ECO:0007669"/>
    <property type="project" value="InterPro"/>
</dbReference>
<dbReference type="NCBIfam" id="TIGR02271">
    <property type="entry name" value="YsnF/AvaK domain"/>
    <property type="match status" value="1"/>
</dbReference>
<dbReference type="PANTHER" id="PTHR38463">
    <property type="entry name" value="STRESS RESPONSE PROTEIN YSNF"/>
    <property type="match status" value="1"/>
</dbReference>